<organism evidence="10 11">
    <name type="scientific">Rhizoctonia solani</name>
    <dbReference type="NCBI Taxonomy" id="456999"/>
    <lineage>
        <taxon>Eukaryota</taxon>
        <taxon>Fungi</taxon>
        <taxon>Dikarya</taxon>
        <taxon>Basidiomycota</taxon>
        <taxon>Agaricomycotina</taxon>
        <taxon>Agaricomycetes</taxon>
        <taxon>Cantharellales</taxon>
        <taxon>Ceratobasidiaceae</taxon>
        <taxon>Rhizoctonia</taxon>
    </lineage>
</organism>
<sequence length="442" mass="47180">MLRSFARTQISSKHIYRSFSATVRTLEPKSLFTKHPDDVVLTLALRTPLCKAKKGGLKDTPSDVLLVGMLKAVQERSGVDPGLVEDIVVGTCHPPSPAYEARASAITAGFPTHVPVQAINRLCSSGLMALRSVSDSITKGDIDIGLAVGVESMTHNPRPTPKFNSEEIKANQAATDCAEPMGWTSEMVAADFNITREKMDELGLLSHSRASEAQKSGRFADEIVPFKTILKGEDGSVKEVVLDKDDGIRHGSTMEAMAKARSAFPDWGKSRSTGANSSQVTDGAAAALLMRRSTAEKLGLADKIIAKHVATSVVGVEPRHMGIGPADRALRLRALSYRKVLERTGLKISDVDLFEINEAFASMYVYCVDKLGLDIEKVNVNGGAIALGHPLGATGIRQVATGLAELRRRNGKVLCTSMCIGSGMGAAAIFVNETAQKVAAKL</sequence>
<dbReference type="InterPro" id="IPR050215">
    <property type="entry name" value="Thiolase-like_sf_Thiolase"/>
</dbReference>
<keyword evidence="4 7" id="KW-0012">Acyltransferase</keyword>
<dbReference type="InterPro" id="IPR002155">
    <property type="entry name" value="Thiolase"/>
</dbReference>
<dbReference type="GO" id="GO:0010124">
    <property type="term" value="P:phenylacetate catabolic process"/>
    <property type="evidence" value="ECO:0007669"/>
    <property type="project" value="TreeGrafter"/>
</dbReference>
<dbReference type="PROSITE" id="PS00737">
    <property type="entry name" value="THIOLASE_2"/>
    <property type="match status" value="1"/>
</dbReference>
<gene>
    <name evidence="10" type="ORF">RDB_LOCUS70146</name>
</gene>
<feature type="active site" description="Proton acceptor" evidence="6">
    <location>
        <position position="419"/>
    </location>
</feature>
<evidence type="ECO:0000313" key="10">
    <source>
        <dbReference type="EMBL" id="CAE6477116.1"/>
    </source>
</evidence>
<evidence type="ECO:0000313" key="11">
    <source>
        <dbReference type="Proteomes" id="UP000663850"/>
    </source>
</evidence>
<dbReference type="PROSITE" id="PS00098">
    <property type="entry name" value="THIOLASE_1"/>
    <property type="match status" value="1"/>
</dbReference>
<comment type="pathway">
    <text evidence="1">Lipid metabolism; fatty acid metabolism.</text>
</comment>
<comment type="catalytic activity">
    <reaction evidence="5">
        <text>an acyl-CoA + acetyl-CoA = a 3-oxoacyl-CoA + CoA</text>
        <dbReference type="Rhea" id="RHEA:21564"/>
        <dbReference type="ChEBI" id="CHEBI:57287"/>
        <dbReference type="ChEBI" id="CHEBI:57288"/>
        <dbReference type="ChEBI" id="CHEBI:58342"/>
        <dbReference type="ChEBI" id="CHEBI:90726"/>
        <dbReference type="EC" id="2.3.1.16"/>
    </reaction>
</comment>
<dbReference type="InterPro" id="IPR020617">
    <property type="entry name" value="Thiolase_C"/>
</dbReference>
<keyword evidence="3 7" id="KW-0808">Transferase</keyword>
<dbReference type="Proteomes" id="UP000663850">
    <property type="component" value="Unassembled WGS sequence"/>
</dbReference>
<dbReference type="AlphaFoldDB" id="A0A8H3CCT7"/>
<evidence type="ECO:0000256" key="7">
    <source>
        <dbReference type="RuleBase" id="RU003557"/>
    </source>
</evidence>
<dbReference type="InterPro" id="IPR016039">
    <property type="entry name" value="Thiolase-like"/>
</dbReference>
<dbReference type="Pfam" id="PF00108">
    <property type="entry name" value="Thiolase_N"/>
    <property type="match status" value="1"/>
</dbReference>
<evidence type="ECO:0008006" key="12">
    <source>
        <dbReference type="Google" id="ProtNLM"/>
    </source>
</evidence>
<protein>
    <recommendedName>
        <fullName evidence="12">Acetyl-CoA acyltransferase</fullName>
    </recommendedName>
</protein>
<dbReference type="PANTHER" id="PTHR43853">
    <property type="entry name" value="3-KETOACYL-COA THIOLASE, PEROXISOMAL"/>
    <property type="match status" value="1"/>
</dbReference>
<comment type="caution">
    <text evidence="10">The sequence shown here is derived from an EMBL/GenBank/DDBJ whole genome shotgun (WGS) entry which is preliminary data.</text>
</comment>
<evidence type="ECO:0000256" key="5">
    <source>
        <dbReference type="ARBA" id="ARBA00047605"/>
    </source>
</evidence>
<reference evidence="10" key="1">
    <citation type="submission" date="2021-01" db="EMBL/GenBank/DDBJ databases">
        <authorList>
            <person name="Kaushik A."/>
        </authorList>
    </citation>
    <scope>NUCLEOTIDE SEQUENCE</scope>
    <source>
        <strain evidence="10">Type strain: AG8-Rh-89/</strain>
    </source>
</reference>
<dbReference type="PANTHER" id="PTHR43853:SF10">
    <property type="entry name" value="ACETYL-COA C-ACETYLTRANSFERASE"/>
    <property type="match status" value="1"/>
</dbReference>
<dbReference type="SUPFAM" id="SSF53901">
    <property type="entry name" value="Thiolase-like"/>
    <property type="match status" value="2"/>
</dbReference>
<feature type="active site" description="Proton acceptor" evidence="6">
    <location>
        <position position="389"/>
    </location>
</feature>
<dbReference type="InterPro" id="IPR020615">
    <property type="entry name" value="Thiolase_acyl_enz_int_AS"/>
</dbReference>
<dbReference type="CDD" id="cd00751">
    <property type="entry name" value="thiolase"/>
    <property type="match status" value="1"/>
</dbReference>
<evidence type="ECO:0000259" key="8">
    <source>
        <dbReference type="Pfam" id="PF00108"/>
    </source>
</evidence>
<accession>A0A8H3CCT7</accession>
<dbReference type="PIRSF" id="PIRSF000429">
    <property type="entry name" value="Ac-CoA_Ac_transf"/>
    <property type="match status" value="1"/>
</dbReference>
<dbReference type="Pfam" id="PF02803">
    <property type="entry name" value="Thiolase_C"/>
    <property type="match status" value="1"/>
</dbReference>
<dbReference type="GO" id="GO:0005777">
    <property type="term" value="C:peroxisome"/>
    <property type="evidence" value="ECO:0007669"/>
    <property type="project" value="TreeGrafter"/>
</dbReference>
<dbReference type="NCBIfam" id="TIGR01930">
    <property type="entry name" value="AcCoA-C-Actrans"/>
    <property type="match status" value="1"/>
</dbReference>
<name>A0A8H3CCT7_9AGAM</name>
<dbReference type="Gene3D" id="3.40.47.10">
    <property type="match status" value="2"/>
</dbReference>
<feature type="domain" description="Thiolase C-terminal" evidence="9">
    <location>
        <begin position="303"/>
        <end position="430"/>
    </location>
</feature>
<evidence type="ECO:0000256" key="6">
    <source>
        <dbReference type="PIRSR" id="PIRSR000429-1"/>
    </source>
</evidence>
<comment type="similarity">
    <text evidence="2 7">Belongs to the thiolase-like superfamily. Thiolase family.</text>
</comment>
<dbReference type="InterPro" id="IPR020613">
    <property type="entry name" value="Thiolase_CS"/>
</dbReference>
<feature type="active site" description="Acyl-thioester intermediate" evidence="6">
    <location>
        <position position="123"/>
    </location>
</feature>
<dbReference type="EMBL" id="CAJMWZ010003645">
    <property type="protein sequence ID" value="CAE6477116.1"/>
    <property type="molecule type" value="Genomic_DNA"/>
</dbReference>
<evidence type="ECO:0000256" key="3">
    <source>
        <dbReference type="ARBA" id="ARBA00022679"/>
    </source>
</evidence>
<proteinExistence type="inferred from homology"/>
<evidence type="ECO:0000256" key="4">
    <source>
        <dbReference type="ARBA" id="ARBA00023315"/>
    </source>
</evidence>
<feature type="domain" description="Thiolase N-terminal" evidence="8">
    <location>
        <begin position="39"/>
        <end position="293"/>
    </location>
</feature>
<dbReference type="GO" id="GO:0006635">
    <property type="term" value="P:fatty acid beta-oxidation"/>
    <property type="evidence" value="ECO:0007669"/>
    <property type="project" value="TreeGrafter"/>
</dbReference>
<evidence type="ECO:0000256" key="2">
    <source>
        <dbReference type="ARBA" id="ARBA00010982"/>
    </source>
</evidence>
<evidence type="ECO:0000259" key="9">
    <source>
        <dbReference type="Pfam" id="PF02803"/>
    </source>
</evidence>
<dbReference type="GO" id="GO:0003988">
    <property type="term" value="F:acetyl-CoA C-acyltransferase activity"/>
    <property type="evidence" value="ECO:0007669"/>
    <property type="project" value="UniProtKB-EC"/>
</dbReference>
<evidence type="ECO:0000256" key="1">
    <source>
        <dbReference type="ARBA" id="ARBA00004872"/>
    </source>
</evidence>
<dbReference type="InterPro" id="IPR020616">
    <property type="entry name" value="Thiolase_N"/>
</dbReference>